<dbReference type="EMBL" id="CAXLJM020000122">
    <property type="protein sequence ID" value="CAL8138290.1"/>
    <property type="molecule type" value="Genomic_DNA"/>
</dbReference>
<reference evidence="4 5" key="1">
    <citation type="submission" date="2024-08" db="EMBL/GenBank/DDBJ databases">
        <authorList>
            <person name="Cucini C."/>
            <person name="Frati F."/>
        </authorList>
    </citation>
    <scope>NUCLEOTIDE SEQUENCE [LARGE SCALE GENOMIC DNA]</scope>
</reference>
<dbReference type="InterPro" id="IPR036508">
    <property type="entry name" value="Chitin-bd_dom_sf"/>
</dbReference>
<keyword evidence="2" id="KW-0732">Signal</keyword>
<feature type="chain" id="PRO_5047047594" description="Chitin-binding type-2 domain-containing protein" evidence="2">
    <location>
        <begin position="23"/>
        <end position="671"/>
    </location>
</feature>
<feature type="region of interest" description="Disordered" evidence="1">
    <location>
        <begin position="411"/>
        <end position="446"/>
    </location>
</feature>
<feature type="domain" description="Chitin-binding type-2" evidence="3">
    <location>
        <begin position="40"/>
        <end position="102"/>
    </location>
</feature>
<dbReference type="SUPFAM" id="SSF57625">
    <property type="entry name" value="Invertebrate chitin-binding proteins"/>
    <property type="match status" value="1"/>
</dbReference>
<dbReference type="Gene3D" id="2.170.140.10">
    <property type="entry name" value="Chitin binding domain"/>
    <property type="match status" value="1"/>
</dbReference>
<dbReference type="InterPro" id="IPR002557">
    <property type="entry name" value="Chitin-bd_dom"/>
</dbReference>
<dbReference type="SMART" id="SM00494">
    <property type="entry name" value="ChtBD2"/>
    <property type="match status" value="1"/>
</dbReference>
<organism evidence="4 5">
    <name type="scientific">Orchesella dallaii</name>
    <dbReference type="NCBI Taxonomy" id="48710"/>
    <lineage>
        <taxon>Eukaryota</taxon>
        <taxon>Metazoa</taxon>
        <taxon>Ecdysozoa</taxon>
        <taxon>Arthropoda</taxon>
        <taxon>Hexapoda</taxon>
        <taxon>Collembola</taxon>
        <taxon>Entomobryomorpha</taxon>
        <taxon>Entomobryoidea</taxon>
        <taxon>Orchesellidae</taxon>
        <taxon>Orchesellinae</taxon>
        <taxon>Orchesella</taxon>
    </lineage>
</organism>
<proteinExistence type="predicted"/>
<evidence type="ECO:0000313" key="5">
    <source>
        <dbReference type="Proteomes" id="UP001642540"/>
    </source>
</evidence>
<evidence type="ECO:0000256" key="1">
    <source>
        <dbReference type="SAM" id="MobiDB-lite"/>
    </source>
</evidence>
<evidence type="ECO:0000313" key="4">
    <source>
        <dbReference type="EMBL" id="CAL8138290.1"/>
    </source>
</evidence>
<dbReference type="PROSITE" id="PS50940">
    <property type="entry name" value="CHIT_BIND_II"/>
    <property type="match status" value="1"/>
</dbReference>
<feature type="region of interest" description="Disordered" evidence="1">
    <location>
        <begin position="537"/>
        <end position="556"/>
    </location>
</feature>
<evidence type="ECO:0000259" key="3">
    <source>
        <dbReference type="PROSITE" id="PS50940"/>
    </source>
</evidence>
<keyword evidence="5" id="KW-1185">Reference proteome</keyword>
<dbReference type="Proteomes" id="UP001642540">
    <property type="component" value="Unassembled WGS sequence"/>
</dbReference>
<name>A0ABP1RXX7_9HEXA</name>
<protein>
    <recommendedName>
        <fullName evidence="3">Chitin-binding type-2 domain-containing protein</fullName>
    </recommendedName>
</protein>
<comment type="caution">
    <text evidence="4">The sequence shown here is derived from an EMBL/GenBank/DDBJ whole genome shotgun (WGS) entry which is preliminary data.</text>
</comment>
<accession>A0ABP1RXX7</accession>
<evidence type="ECO:0000256" key="2">
    <source>
        <dbReference type="SAM" id="SignalP"/>
    </source>
</evidence>
<dbReference type="Pfam" id="PF01607">
    <property type="entry name" value="CBM_14"/>
    <property type="match status" value="1"/>
</dbReference>
<feature type="signal peptide" evidence="2">
    <location>
        <begin position="1"/>
        <end position="22"/>
    </location>
</feature>
<sequence>MRLLVLSCVALIVWQGFVRTKADGFAAVSGTGWTDISQLQSNCDIPGYFVNSADCSRFYICVDHSTPEHRLLLRYDFDCPGGLAFDESQKICNYPGPSGCVYNGGGGGSGGSGGGGWGWSKNPGIFQSTSTVSKGPSWGTPTRNPVVGSGTIFRVSTGGSGGGGVVRIPSAPAGYPANPTVNLPSQQVLQVPPPQWESYRIQSTNPGVFESAKVTGGTSGGWEANRVLQPLNTGVFQSARLTPNAPNSVSWSASKVTPGNPGVFQSNRVTQVPQAEWEVPREFPAPPQTQTVFQQKVVEGHSGSWQGDRGNPAPANAAINWEEIRVSQTPAPANPAIEQGRGWESIRVSTSPAPANPAIGHGQGWESIRVSPSPAPANPAIGQGVRWESYRVSSSPAPANPAIGQGVRWESISASPSPAPSNPSQGQRIDWESLRGSPPPAPANPAVGQNYIYQVNTGPKTIQVQPPGAWQTTRFQGGWNSPEAANPSINIRGQSPAPANPGFALPGGTGQWNNVRITQIPSGYAWQTNSVVKEQQNAETAVSTQSTPVETTSTGDFSIVQQVINEEQQGGGGGDAGKSHIQQIYENKEKQNANNALPANTSEKQVGPQQSNSVDLSNPVYQIIASRNSAVKGRIIVLYAPINSAGKREVPVVEVQVENTDDSGESAENQQ</sequence>
<gene>
    <name evidence="4" type="ORF">ODALV1_LOCUS27302</name>
</gene>